<protein>
    <submittedName>
        <fullName evidence="2">Dimerization domain protein, hAT family</fullName>
    </submittedName>
</protein>
<organism evidence="2 3">
    <name type="scientific">Oesophagostomum dentatum</name>
    <name type="common">Nodular worm</name>
    <dbReference type="NCBI Taxonomy" id="61180"/>
    <lineage>
        <taxon>Eukaryota</taxon>
        <taxon>Metazoa</taxon>
        <taxon>Ecdysozoa</taxon>
        <taxon>Nematoda</taxon>
        <taxon>Chromadorea</taxon>
        <taxon>Rhabditida</taxon>
        <taxon>Rhabditina</taxon>
        <taxon>Rhabditomorpha</taxon>
        <taxon>Strongyloidea</taxon>
        <taxon>Strongylidae</taxon>
        <taxon>Oesophagostomum</taxon>
    </lineage>
</organism>
<evidence type="ECO:0000259" key="1">
    <source>
        <dbReference type="Pfam" id="PF05699"/>
    </source>
</evidence>
<dbReference type="AlphaFoldDB" id="A0A0B1S3J4"/>
<dbReference type="InterPro" id="IPR008906">
    <property type="entry name" value="HATC_C_dom"/>
</dbReference>
<dbReference type="GO" id="GO:0046983">
    <property type="term" value="F:protein dimerization activity"/>
    <property type="evidence" value="ECO:0007669"/>
    <property type="project" value="InterPro"/>
</dbReference>
<dbReference type="OrthoDB" id="5809221at2759"/>
<dbReference type="EMBL" id="KN604754">
    <property type="protein sequence ID" value="KHJ79494.1"/>
    <property type="molecule type" value="Genomic_DNA"/>
</dbReference>
<dbReference type="Proteomes" id="UP000053660">
    <property type="component" value="Unassembled WGS sequence"/>
</dbReference>
<sequence>MARETGEMIANVFLDHLRDLRKWVDAPGLPYNPFQYAMQNMVALATDGASNNVGPIQGAHAHLKKTVLDATVSDETPRTDLVLSVCYAHKLNLVMKSLHHSAHNFARAIIMELHNIFGSTTRTAARRVYHETAKAMCFQPLQMNALFEVRWAESLAISLNNTVRMYPVLVASLKRLKDDNSLTSSTRRRAAIAHWVLEDARTFLALYHVRELLFTITELSKRLQKTESLLVDFILDWKSLWRKLEPSTFFSDTQDELLNRGLLLVRNSGDGKLYRADRTYLDKYVLVDGEGKTSYYASSPLLYRPRAFPDFDAGTCDTSTPEDRIDSESLLSDQQFRSSGALHASHVRMSEIKTDDPELAFQVDDSPEFDFASVGMANLATAYRNFLRNGDGDSTPDTSAQKPFAELIKELYSSIRSLLLNRFENAAVRTEVHRNTFYALDKFILLDIAEMNADFEKNFPSYVPKDTTAKGHGYPLYIRENDNAINPQMRQMLIEQSIDLLSTYCNVPGAYADFVHFYNSLNFTISSFQQWPKTIKSDRSSVTLYQIFLNNQAHFRISRKLAKIMQCVLVIPASTGDAERSFSAANRLSAGERSNMKTKTLDSLMTIQRNGPSVLTVKPESLVKQWVQPLKGLELSPRKLSSSSSGQSTLKNIQDSLQKGDLKELAELTVAREMTLQGLQQNIDAENLKQSQVSAEITKATLFNQ</sequence>
<gene>
    <name evidence="2" type="ORF">OESDEN_20858</name>
</gene>
<proteinExistence type="predicted"/>
<name>A0A0B1S3J4_OESDE</name>
<accession>A0A0B1S3J4</accession>
<feature type="domain" description="HAT C-terminal dimerisation" evidence="1">
    <location>
        <begin position="561"/>
        <end position="610"/>
    </location>
</feature>
<dbReference type="Pfam" id="PF05699">
    <property type="entry name" value="Dimer_Tnp_hAT"/>
    <property type="match status" value="1"/>
</dbReference>
<evidence type="ECO:0000313" key="3">
    <source>
        <dbReference type="Proteomes" id="UP000053660"/>
    </source>
</evidence>
<keyword evidence="3" id="KW-1185">Reference proteome</keyword>
<reference evidence="2 3" key="1">
    <citation type="submission" date="2014-03" db="EMBL/GenBank/DDBJ databases">
        <title>Draft genome of the hookworm Oesophagostomum dentatum.</title>
        <authorList>
            <person name="Mitreva M."/>
        </authorList>
    </citation>
    <scope>NUCLEOTIDE SEQUENCE [LARGE SCALE GENOMIC DNA]</scope>
    <source>
        <strain evidence="2 3">OD-Hann</strain>
    </source>
</reference>
<dbReference type="PANTHER" id="PTHR46880">
    <property type="entry name" value="RAS-ASSOCIATING DOMAIN-CONTAINING PROTEIN"/>
    <property type="match status" value="1"/>
</dbReference>
<evidence type="ECO:0000313" key="2">
    <source>
        <dbReference type="EMBL" id="KHJ79494.1"/>
    </source>
</evidence>
<dbReference type="InterPro" id="IPR012337">
    <property type="entry name" value="RNaseH-like_sf"/>
</dbReference>
<dbReference type="SUPFAM" id="SSF53098">
    <property type="entry name" value="Ribonuclease H-like"/>
    <property type="match status" value="1"/>
</dbReference>
<dbReference type="PANTHER" id="PTHR46880:SF5">
    <property type="entry name" value="DUF4371 DOMAIN-CONTAINING PROTEIN"/>
    <property type="match status" value="1"/>
</dbReference>